<dbReference type="InterPro" id="IPR006626">
    <property type="entry name" value="PbH1"/>
</dbReference>
<comment type="caution">
    <text evidence="2">The sequence shown here is derived from an EMBL/GenBank/DDBJ whole genome shotgun (WGS) entry which is preliminary data.</text>
</comment>
<evidence type="ECO:0000313" key="2">
    <source>
        <dbReference type="EMBL" id="CAI8054063.1"/>
    </source>
</evidence>
<dbReference type="SMART" id="SM00710">
    <property type="entry name" value="PbH1"/>
    <property type="match status" value="3"/>
</dbReference>
<evidence type="ECO:0000256" key="1">
    <source>
        <dbReference type="SAM" id="SignalP"/>
    </source>
</evidence>
<evidence type="ECO:0000313" key="3">
    <source>
        <dbReference type="Proteomes" id="UP001174909"/>
    </source>
</evidence>
<dbReference type="PROSITE" id="PS51257">
    <property type="entry name" value="PROKAR_LIPOPROTEIN"/>
    <property type="match status" value="1"/>
</dbReference>
<evidence type="ECO:0008006" key="4">
    <source>
        <dbReference type="Google" id="ProtNLM"/>
    </source>
</evidence>
<reference evidence="2" key="1">
    <citation type="submission" date="2023-03" db="EMBL/GenBank/DDBJ databases">
        <authorList>
            <person name="Steffen K."/>
            <person name="Cardenas P."/>
        </authorList>
    </citation>
    <scope>NUCLEOTIDE SEQUENCE</scope>
</reference>
<feature type="chain" id="PRO_5041431063" description="Right handed beta helix domain-containing protein" evidence="1">
    <location>
        <begin position="19"/>
        <end position="901"/>
    </location>
</feature>
<accession>A0AA35TUE0</accession>
<dbReference type="PANTHER" id="PTHR36453:SF1">
    <property type="entry name" value="RIGHT HANDED BETA HELIX DOMAIN-CONTAINING PROTEIN"/>
    <property type="match status" value="1"/>
</dbReference>
<dbReference type="Proteomes" id="UP001174909">
    <property type="component" value="Unassembled WGS sequence"/>
</dbReference>
<proteinExistence type="predicted"/>
<dbReference type="SUPFAM" id="SSF51126">
    <property type="entry name" value="Pectin lyase-like"/>
    <property type="match status" value="1"/>
</dbReference>
<name>A0AA35TUE0_GEOBA</name>
<feature type="signal peptide" evidence="1">
    <location>
        <begin position="1"/>
        <end position="18"/>
    </location>
</feature>
<dbReference type="InterPro" id="IPR012334">
    <property type="entry name" value="Pectin_lyas_fold"/>
</dbReference>
<sequence>MRPTLFLCLFAGLSCCAGKLQYGPLPRAGASPVNVDPVLDCELKTLAWEYAQKLLPRQPEDFKSVYDALQLQNCKPPDERKPKNYEVVPFSHSISLSTENLTIYVDADRGNDANPGTLTSPVKTVMQAVKLSRLNRKNQEQVVIYLRGGNYFFSQTIELGPEDSNIVIAGYDGEAATVIGGRDYQFDWVKMVDVMGPIMPGVSAIYGTVSVGGESNGVAWFYGKVDNASACQAACTQNASCFAFTWHDQTTGTFANDCYFRVDGIWVPTPQSGHYSGKKLKIYSADLSSQNPTPFNTLFIGGRRAIRARYPDGNPETMGLHTIPTGYVSRVDSWLPPKQMPEAKEIHVESPIRNGTHFPQFELGIGGPVAVFDPPESYWGLKSPSGGGGSTYKVTTGLVYSSEEEIATRNWSNPTTGVVHTFQCGHWGNWQFQVASRDMESRTIYFDTGGYQEARGCGSGAEWYVENIMEELDAPNEWFYDESKKVLYYFPNSSVLPEAGIGTVLDTLFAVQGTSDEPVTQVTFANLTFGYTASTFLEKYEVPSAGDWAIHRGGTVFVEGVDGLLVQNCLVFSPGGNGIFLSNYVRNAVIEGNEFVYTGDSAIAAVGTAYLIDGTLGSQPRGTQILSNLVHEIGIWGKETSAYFQSLACQTTLVGNVFFNGPRAGINFNDGFGGGNLLKNNLLFNMVRETGDHGPFNSWDRQPYLTEVGNGIPSLTPAQNNITLNFIINNYHSTWPLDHDDGSCYYYDTYNYLVYGGYKNFLGHSKVVKYNYYIYPDVDLSGQEKLGAFFQKPYCANSDGASRDTLPSGWGEVWANNTCIIGNPNIYEFSSCTPTGDNTGLIPLTGNNTFFAPNAYIYIKCSDKNLSLAEFQSLGYDIGSVVHDPASDSTIIDWGRNLLGI</sequence>
<dbReference type="EMBL" id="CASHTH010004137">
    <property type="protein sequence ID" value="CAI8054063.1"/>
    <property type="molecule type" value="Genomic_DNA"/>
</dbReference>
<gene>
    <name evidence="2" type="ORF">GBAR_LOCUS29547</name>
</gene>
<keyword evidence="1" id="KW-0732">Signal</keyword>
<dbReference type="Gene3D" id="3.50.4.10">
    <property type="entry name" value="Hepatocyte Growth Factor"/>
    <property type="match status" value="1"/>
</dbReference>
<organism evidence="2 3">
    <name type="scientific">Geodia barretti</name>
    <name type="common">Barrett's horny sponge</name>
    <dbReference type="NCBI Taxonomy" id="519541"/>
    <lineage>
        <taxon>Eukaryota</taxon>
        <taxon>Metazoa</taxon>
        <taxon>Porifera</taxon>
        <taxon>Demospongiae</taxon>
        <taxon>Heteroscleromorpha</taxon>
        <taxon>Tetractinellida</taxon>
        <taxon>Astrophorina</taxon>
        <taxon>Geodiidae</taxon>
        <taxon>Geodia</taxon>
    </lineage>
</organism>
<dbReference type="Gene3D" id="2.160.20.10">
    <property type="entry name" value="Single-stranded right-handed beta-helix, Pectin lyase-like"/>
    <property type="match status" value="2"/>
</dbReference>
<dbReference type="InterPro" id="IPR011050">
    <property type="entry name" value="Pectin_lyase_fold/virulence"/>
</dbReference>
<keyword evidence="3" id="KW-1185">Reference proteome</keyword>
<dbReference type="AlphaFoldDB" id="A0AA35TUE0"/>
<protein>
    <recommendedName>
        <fullName evidence="4">Right handed beta helix domain-containing protein</fullName>
    </recommendedName>
</protein>
<dbReference type="PANTHER" id="PTHR36453">
    <property type="entry name" value="SECRETED PROTEIN-RELATED"/>
    <property type="match status" value="1"/>
</dbReference>